<keyword evidence="2" id="KW-0614">Plasmid</keyword>
<organism evidence="2">
    <name type="scientific">Rhodococcus erythropolis</name>
    <name type="common">Arthrobacter picolinophilus</name>
    <dbReference type="NCBI Taxonomy" id="1833"/>
    <lineage>
        <taxon>Bacteria</taxon>
        <taxon>Bacillati</taxon>
        <taxon>Actinomycetota</taxon>
        <taxon>Actinomycetes</taxon>
        <taxon>Mycobacteriales</taxon>
        <taxon>Nocardiaceae</taxon>
        <taxon>Rhodococcus</taxon>
        <taxon>Rhodococcus erythropolis group</taxon>
    </lineage>
</organism>
<sequence>MLVFGGCSGGGQHPEEHATGQGCGGDEHQVYLRDGAVVTREVEGVEPGRKEQEHGVDDGPGCDVGNDPSGPAAGMGSQDQLLTTVEN</sequence>
<evidence type="ECO:0000256" key="1">
    <source>
        <dbReference type="SAM" id="MobiDB-lite"/>
    </source>
</evidence>
<name>Q6XN03_RHOER</name>
<dbReference type="EMBL" id="AY223810">
    <property type="protein sequence ID" value="AAP74028.1"/>
    <property type="molecule type" value="Genomic_DNA"/>
</dbReference>
<feature type="compositionally biased region" description="Basic and acidic residues" evidence="1">
    <location>
        <begin position="43"/>
        <end position="57"/>
    </location>
</feature>
<feature type="region of interest" description="Disordered" evidence="1">
    <location>
        <begin position="1"/>
        <end position="27"/>
    </location>
</feature>
<dbReference type="AlphaFoldDB" id="Q6XN03"/>
<gene>
    <name evidence="2" type="ORF">PBD2.143</name>
</gene>
<reference evidence="2" key="1">
    <citation type="journal article" date="2003" name="J. Bacteriol.">
        <title>Complete nucleotide sequence and genetic organization of the 210-kilobase linear plasmid of Rhodococcus erythropolis BD2.</title>
        <authorList>
            <person name="Stecker C."/>
            <person name="Johann A."/>
            <person name="Herzberg C."/>
            <person name="Averhoff B."/>
            <person name="Gottschalk G."/>
        </authorList>
    </citation>
    <scope>NUCLEOTIDE SEQUENCE</scope>
    <source>
        <strain evidence="2">BD2</strain>
        <plasmid evidence="2">pBD2</plasmid>
    </source>
</reference>
<feature type="region of interest" description="Disordered" evidence="1">
    <location>
        <begin position="43"/>
        <end position="87"/>
    </location>
</feature>
<proteinExistence type="predicted"/>
<feature type="compositionally biased region" description="Polar residues" evidence="1">
    <location>
        <begin position="77"/>
        <end position="87"/>
    </location>
</feature>
<feature type="compositionally biased region" description="Gly residues" evidence="1">
    <location>
        <begin position="1"/>
        <end position="12"/>
    </location>
</feature>
<geneLocation type="plasmid" evidence="2">
    <name>pBD2</name>
</geneLocation>
<protein>
    <submittedName>
        <fullName evidence="2">Uncharacterized protein</fullName>
    </submittedName>
</protein>
<accession>Q6XN03</accession>
<evidence type="ECO:0000313" key="2">
    <source>
        <dbReference type="EMBL" id="AAP74028.1"/>
    </source>
</evidence>